<evidence type="ECO:0000256" key="1">
    <source>
        <dbReference type="SAM" id="MobiDB-lite"/>
    </source>
</evidence>
<accession>A0AAD1X8R6</accession>
<dbReference type="Proteomes" id="UP001295684">
    <property type="component" value="Unassembled WGS sequence"/>
</dbReference>
<comment type="caution">
    <text evidence="2">The sequence shown here is derived from an EMBL/GenBank/DDBJ whole genome shotgun (WGS) entry which is preliminary data.</text>
</comment>
<gene>
    <name evidence="2" type="ORF">ECRASSUSDP1_LOCUS3190</name>
</gene>
<evidence type="ECO:0000313" key="2">
    <source>
        <dbReference type="EMBL" id="CAI2361876.1"/>
    </source>
</evidence>
<dbReference type="AlphaFoldDB" id="A0AAD1X8R6"/>
<feature type="region of interest" description="Disordered" evidence="1">
    <location>
        <begin position="1"/>
        <end position="25"/>
    </location>
</feature>
<protein>
    <submittedName>
        <fullName evidence="2">Uncharacterized protein</fullName>
    </submittedName>
</protein>
<proteinExistence type="predicted"/>
<evidence type="ECO:0000313" key="3">
    <source>
        <dbReference type="Proteomes" id="UP001295684"/>
    </source>
</evidence>
<reference evidence="2" key="1">
    <citation type="submission" date="2023-07" db="EMBL/GenBank/DDBJ databases">
        <authorList>
            <consortium name="AG Swart"/>
            <person name="Singh M."/>
            <person name="Singh A."/>
            <person name="Seah K."/>
            <person name="Emmerich C."/>
        </authorList>
    </citation>
    <scope>NUCLEOTIDE SEQUENCE</scope>
    <source>
        <strain evidence="2">DP1</strain>
    </source>
</reference>
<feature type="region of interest" description="Disordered" evidence="1">
    <location>
        <begin position="170"/>
        <end position="224"/>
    </location>
</feature>
<keyword evidence="3" id="KW-1185">Reference proteome</keyword>
<dbReference type="EMBL" id="CAMPGE010003052">
    <property type="protein sequence ID" value="CAI2361876.1"/>
    <property type="molecule type" value="Genomic_DNA"/>
</dbReference>
<sequence>MSRKGPRCPNKDKKPRQRVKLHRNEDNFGMKLFYLGNNPTHKNLFKRRKESKKALRKQKESLNRSQELWMSNVIASSEDPYQSTFDNSPSKKSRLEKHWVPCLYRPQTVGSLRKSYSKILRMNSLEKAKYFALGQNLSTVIEKEHIKDKSQQEFKGHIKGKFKKKLKNLARMSPKKASMKDSSSLIQNPKAGPKPTNTKASRPTIKPKNPPKNPPKDPKQRSYSSALSFIKFQRRIPRVLKKQMDRSLENCGQEDIKSRKSVFRDWMRQERRGNCGLLEYNTTNHGLKEPTGSSVDYITSNDGIQPILTRSTDLQKQKKLSVKFAVDESRFENNFLKDNQRRENGTL</sequence>
<name>A0AAD1X8R6_EUPCR</name>
<organism evidence="2 3">
    <name type="scientific">Euplotes crassus</name>
    <dbReference type="NCBI Taxonomy" id="5936"/>
    <lineage>
        <taxon>Eukaryota</taxon>
        <taxon>Sar</taxon>
        <taxon>Alveolata</taxon>
        <taxon>Ciliophora</taxon>
        <taxon>Intramacronucleata</taxon>
        <taxon>Spirotrichea</taxon>
        <taxon>Hypotrichia</taxon>
        <taxon>Euplotida</taxon>
        <taxon>Euplotidae</taxon>
        <taxon>Moneuplotes</taxon>
    </lineage>
</organism>